<dbReference type="AlphaFoldDB" id="A0A9Q1K9X8"/>
<dbReference type="EMBL" id="JAKOGI010000214">
    <property type="protein sequence ID" value="KAJ8439624.1"/>
    <property type="molecule type" value="Genomic_DNA"/>
</dbReference>
<proteinExistence type="predicted"/>
<dbReference type="PANTHER" id="PTHR23105">
    <property type="entry name" value="RIBOSOMAL PROTEIN L7AE FAMILY MEMBER"/>
    <property type="match status" value="1"/>
</dbReference>
<name>A0A9Q1K9X8_9CARY</name>
<dbReference type="Gene3D" id="3.40.50.790">
    <property type="match status" value="1"/>
</dbReference>
<comment type="caution">
    <text evidence="1">The sequence shown here is derived from an EMBL/GenBank/DDBJ whole genome shotgun (WGS) entry which is preliminary data.</text>
</comment>
<dbReference type="SUPFAM" id="SSF56808">
    <property type="entry name" value="Ribosomal protein L1"/>
    <property type="match status" value="1"/>
</dbReference>
<keyword evidence="2" id="KW-1185">Reference proteome</keyword>
<protein>
    <recommendedName>
        <fullName evidence="3">Ribosomal protein L1</fullName>
    </recommendedName>
</protein>
<evidence type="ECO:0008006" key="3">
    <source>
        <dbReference type="Google" id="ProtNLM"/>
    </source>
</evidence>
<dbReference type="GO" id="GO:0003723">
    <property type="term" value="F:RNA binding"/>
    <property type="evidence" value="ECO:0007669"/>
    <property type="project" value="InterPro"/>
</dbReference>
<dbReference type="Proteomes" id="UP001153076">
    <property type="component" value="Unassembled WGS sequence"/>
</dbReference>
<dbReference type="CDD" id="cd00403">
    <property type="entry name" value="Ribosomal_L1"/>
    <property type="match status" value="1"/>
</dbReference>
<reference evidence="1" key="1">
    <citation type="submission" date="2022-04" db="EMBL/GenBank/DDBJ databases">
        <title>Carnegiea gigantea Genome sequencing and assembly v2.</title>
        <authorList>
            <person name="Copetti D."/>
            <person name="Sanderson M.J."/>
            <person name="Burquez A."/>
            <person name="Wojciechowski M.F."/>
        </authorList>
    </citation>
    <scope>NUCLEOTIDE SEQUENCE</scope>
    <source>
        <strain evidence="1">SGP5-SGP5p</strain>
        <tissue evidence="1">Aerial part</tissue>
    </source>
</reference>
<dbReference type="InterPro" id="IPR016095">
    <property type="entry name" value="Ribosomal_uL1_3-a/b-sand"/>
</dbReference>
<dbReference type="InterPro" id="IPR023674">
    <property type="entry name" value="Ribosomal_uL1-like"/>
</dbReference>
<dbReference type="OrthoDB" id="10251727at2759"/>
<accession>A0A9Q1K9X8</accession>
<dbReference type="InterPro" id="IPR050257">
    <property type="entry name" value="eL8/uL1-like"/>
</dbReference>
<dbReference type="InterPro" id="IPR028364">
    <property type="entry name" value="Ribosomal_uL1/biogenesis"/>
</dbReference>
<evidence type="ECO:0000313" key="2">
    <source>
        <dbReference type="Proteomes" id="UP001153076"/>
    </source>
</evidence>
<evidence type="ECO:0000313" key="1">
    <source>
        <dbReference type="EMBL" id="KAJ8439624.1"/>
    </source>
</evidence>
<dbReference type="Pfam" id="PF00687">
    <property type="entry name" value="Ribosomal_L1"/>
    <property type="match status" value="1"/>
</dbReference>
<sequence length="390" mass="43596">MAPPPPTPSTSMSTSKVPKKSIDRAVKALLKWKSQKPIALKPSFDDEFIYLILTLINPPWKNRPPISNNPHTIPLPNPLISPYSPTFRICLLVKDRYSLSSKQKIESELLPISNVIKLSKFRKEYESFENKKKLCDSYDAFFTDKSMIPVLPRLIGRYFYKRRKDPIGIELGRSDWKEQIAMALGSAMLFLRTGTCSVVKVARESMGREKIVENVAAAIGGVVGVVPKKWKNVRALHLKFPESLAMPIYDGEIDDGGEEMGVLGVENFKGMEREEVGELGNEKDGMMEGRRRENGEVGSGGIVGKKRKKGLEKVSMMEFARCGVSVCGSQQCCIEKVLSEVELFQSGSKSEPNPPVDSANNATRLACFLTMAKGKRGNRWWLEVYPAWSS</sequence>
<gene>
    <name evidence="1" type="ORF">Cgig2_021000</name>
</gene>
<organism evidence="1 2">
    <name type="scientific">Carnegiea gigantea</name>
    <dbReference type="NCBI Taxonomy" id="171969"/>
    <lineage>
        <taxon>Eukaryota</taxon>
        <taxon>Viridiplantae</taxon>
        <taxon>Streptophyta</taxon>
        <taxon>Embryophyta</taxon>
        <taxon>Tracheophyta</taxon>
        <taxon>Spermatophyta</taxon>
        <taxon>Magnoliopsida</taxon>
        <taxon>eudicotyledons</taxon>
        <taxon>Gunneridae</taxon>
        <taxon>Pentapetalae</taxon>
        <taxon>Caryophyllales</taxon>
        <taxon>Cactineae</taxon>
        <taxon>Cactaceae</taxon>
        <taxon>Cactoideae</taxon>
        <taxon>Echinocereeae</taxon>
        <taxon>Carnegiea</taxon>
    </lineage>
</organism>